<protein>
    <submittedName>
        <fullName evidence="1">Uncharacterized protein</fullName>
    </submittedName>
</protein>
<dbReference type="Proteomes" id="UP000269945">
    <property type="component" value="Unassembled WGS sequence"/>
</dbReference>
<sequence>QQQAVARVPVGGQPRLWIQAQHRQHPPLDSDMAGLLLTGLWQSHHGSWPGAALGGPGTCPLYPEAKLHHIPSSTLGTRASKLHLVSPQPQLPSACREPRC</sequence>
<feature type="non-terminal residue" evidence="1">
    <location>
        <position position="1"/>
    </location>
</feature>
<proteinExistence type="predicted"/>
<accession>A0A9X9LRR3</accession>
<reference evidence="1 2" key="1">
    <citation type="submission" date="2018-10" db="EMBL/GenBank/DDBJ databases">
        <authorList>
            <person name="Ekblom R."/>
            <person name="Jareborg N."/>
        </authorList>
    </citation>
    <scope>NUCLEOTIDE SEQUENCE [LARGE SCALE GENOMIC DNA]</scope>
    <source>
        <tissue evidence="1">Muscle</tissue>
    </source>
</reference>
<name>A0A9X9LRR3_GULGU</name>
<organism evidence="1 2">
    <name type="scientific">Gulo gulo</name>
    <name type="common">Wolverine</name>
    <name type="synonym">Gluton</name>
    <dbReference type="NCBI Taxonomy" id="48420"/>
    <lineage>
        <taxon>Eukaryota</taxon>
        <taxon>Metazoa</taxon>
        <taxon>Chordata</taxon>
        <taxon>Craniata</taxon>
        <taxon>Vertebrata</taxon>
        <taxon>Euteleostomi</taxon>
        <taxon>Mammalia</taxon>
        <taxon>Eutheria</taxon>
        <taxon>Laurasiatheria</taxon>
        <taxon>Carnivora</taxon>
        <taxon>Caniformia</taxon>
        <taxon>Musteloidea</taxon>
        <taxon>Mustelidae</taxon>
        <taxon>Guloninae</taxon>
        <taxon>Gulo</taxon>
    </lineage>
</organism>
<gene>
    <name evidence="1" type="ORF">BN2614_LOCUS12</name>
</gene>
<comment type="caution">
    <text evidence="1">The sequence shown here is derived from an EMBL/GenBank/DDBJ whole genome shotgun (WGS) entry which is preliminary data.</text>
</comment>
<evidence type="ECO:0000313" key="2">
    <source>
        <dbReference type="Proteomes" id="UP000269945"/>
    </source>
</evidence>
<evidence type="ECO:0000313" key="1">
    <source>
        <dbReference type="EMBL" id="VCW84039.1"/>
    </source>
</evidence>
<keyword evidence="2" id="KW-1185">Reference proteome</keyword>
<dbReference type="EMBL" id="CYRY02013396">
    <property type="protein sequence ID" value="VCW84039.1"/>
    <property type="molecule type" value="Genomic_DNA"/>
</dbReference>
<dbReference type="AlphaFoldDB" id="A0A9X9LRR3"/>